<organism evidence="1">
    <name type="scientific">Picea glauca</name>
    <name type="common">White spruce</name>
    <name type="synonym">Pinus glauca</name>
    <dbReference type="NCBI Taxonomy" id="3330"/>
    <lineage>
        <taxon>Eukaryota</taxon>
        <taxon>Viridiplantae</taxon>
        <taxon>Streptophyta</taxon>
        <taxon>Embryophyta</taxon>
        <taxon>Tracheophyta</taxon>
        <taxon>Spermatophyta</taxon>
        <taxon>Pinopsida</taxon>
        <taxon>Pinidae</taxon>
        <taxon>Conifers I</taxon>
        <taxon>Pinales</taxon>
        <taxon>Pinaceae</taxon>
        <taxon>Picea</taxon>
    </lineage>
</organism>
<dbReference type="EMBL" id="LKAM01000006">
    <property type="protein sequence ID" value="KUM48085.1"/>
    <property type="molecule type" value="Genomic_DNA"/>
</dbReference>
<geneLocation type="mitochondrion" evidence="1"/>
<comment type="caution">
    <text evidence="1">The sequence shown here is derived from an EMBL/GenBank/DDBJ whole genome shotgun (WGS) entry which is preliminary data.</text>
</comment>
<sequence length="131" mass="14631">MAAMCSAFTQRASLLYTSHRMRIILHTHKDIQVKEGRFIERQSASDKERELERDLSGRGLGLAIHAGQVGSASPAGDVVPSVRCTHSKLTTDIYEEERVLKLLPHEISIESHGFKNESCADAGRKVRKEDM</sequence>
<accession>A0A101LZ95</accession>
<dbReference type="AlphaFoldDB" id="A0A101LZ95"/>
<gene>
    <name evidence="1" type="ORF">ABT39_MTgene5081</name>
</gene>
<protein>
    <submittedName>
        <fullName evidence="1">Uncharacterized protein</fullName>
    </submittedName>
</protein>
<name>A0A101LZ95_PICGL</name>
<keyword evidence="1" id="KW-0496">Mitochondrion</keyword>
<reference evidence="1" key="1">
    <citation type="journal article" date="2015" name="Genome Biol. Evol.">
        <title>Organellar Genomes of White Spruce (Picea glauca): Assembly and Annotation.</title>
        <authorList>
            <person name="Jackman S.D."/>
            <person name="Warren R.L."/>
            <person name="Gibb E.A."/>
            <person name="Vandervalk B.P."/>
            <person name="Mohamadi H."/>
            <person name="Chu J."/>
            <person name="Raymond A."/>
            <person name="Pleasance S."/>
            <person name="Coope R."/>
            <person name="Wildung M.R."/>
            <person name="Ritland C.E."/>
            <person name="Bousquet J."/>
            <person name="Jones S.J."/>
            <person name="Bohlmann J."/>
            <person name="Birol I."/>
        </authorList>
    </citation>
    <scope>NUCLEOTIDE SEQUENCE [LARGE SCALE GENOMIC DNA]</scope>
    <source>
        <tissue evidence="1">Flushing bud</tissue>
    </source>
</reference>
<proteinExistence type="predicted"/>
<evidence type="ECO:0000313" key="1">
    <source>
        <dbReference type="EMBL" id="KUM48085.1"/>
    </source>
</evidence>